<protein>
    <submittedName>
        <fullName evidence="8">Calcium-binding protein</fullName>
    </submittedName>
</protein>
<evidence type="ECO:0000256" key="4">
    <source>
        <dbReference type="ARBA" id="ARBA00022656"/>
    </source>
</evidence>
<keyword evidence="6" id="KW-0843">Virulence</keyword>
<dbReference type="RefSeq" id="WP_386072348.1">
    <property type="nucleotide sequence ID" value="NZ_JBHTJT010000006.1"/>
</dbReference>
<comment type="subcellular location">
    <subcellularLocation>
        <location evidence="1">Membrane</location>
    </subcellularLocation>
    <subcellularLocation>
        <location evidence="2">Secreted</location>
    </subcellularLocation>
</comment>
<keyword evidence="4" id="KW-0800">Toxin</keyword>
<evidence type="ECO:0000256" key="3">
    <source>
        <dbReference type="ARBA" id="ARBA00022525"/>
    </source>
</evidence>
<dbReference type="PANTHER" id="PTHR38340">
    <property type="entry name" value="S-LAYER PROTEIN"/>
    <property type="match status" value="1"/>
</dbReference>
<dbReference type="SUPFAM" id="SSF51120">
    <property type="entry name" value="beta-Roll"/>
    <property type="match status" value="3"/>
</dbReference>
<dbReference type="InterPro" id="IPR001343">
    <property type="entry name" value="Hemolysn_Ca-bd"/>
</dbReference>
<dbReference type="Gene3D" id="2.150.10.10">
    <property type="entry name" value="Serralysin-like metalloprotease, C-terminal"/>
    <property type="match status" value="6"/>
</dbReference>
<dbReference type="InterPro" id="IPR011049">
    <property type="entry name" value="Serralysin-like_metalloprot_C"/>
</dbReference>
<evidence type="ECO:0000313" key="9">
    <source>
        <dbReference type="Proteomes" id="UP001597108"/>
    </source>
</evidence>
<dbReference type="InterPro" id="IPR003995">
    <property type="entry name" value="RTX_toxin_determinant-A"/>
</dbReference>
<dbReference type="Pfam" id="PF00353">
    <property type="entry name" value="HemolysinCabind"/>
    <property type="match status" value="7"/>
</dbReference>
<organism evidence="8 9">
    <name type="scientific">Tropicimonas aquimaris</name>
    <dbReference type="NCBI Taxonomy" id="914152"/>
    <lineage>
        <taxon>Bacteria</taxon>
        <taxon>Pseudomonadati</taxon>
        <taxon>Pseudomonadota</taxon>
        <taxon>Alphaproteobacteria</taxon>
        <taxon>Rhodobacterales</taxon>
        <taxon>Roseobacteraceae</taxon>
        <taxon>Tropicimonas</taxon>
    </lineage>
</organism>
<accession>A0ABW3IKE3</accession>
<gene>
    <name evidence="8" type="ORF">ACFQ2S_02225</name>
</gene>
<keyword evidence="9" id="KW-1185">Reference proteome</keyword>
<evidence type="ECO:0000256" key="5">
    <source>
        <dbReference type="ARBA" id="ARBA00022737"/>
    </source>
</evidence>
<dbReference type="PANTHER" id="PTHR38340:SF1">
    <property type="entry name" value="S-LAYER PROTEIN"/>
    <property type="match status" value="1"/>
</dbReference>
<evidence type="ECO:0000256" key="2">
    <source>
        <dbReference type="ARBA" id="ARBA00004613"/>
    </source>
</evidence>
<evidence type="ECO:0000256" key="1">
    <source>
        <dbReference type="ARBA" id="ARBA00004370"/>
    </source>
</evidence>
<keyword evidence="3" id="KW-0964">Secreted</keyword>
<evidence type="ECO:0000256" key="6">
    <source>
        <dbReference type="ARBA" id="ARBA00023026"/>
    </source>
</evidence>
<name>A0ABW3IKE3_9RHOB</name>
<dbReference type="InterPro" id="IPR018511">
    <property type="entry name" value="Hemolysin-typ_Ca-bd_CS"/>
</dbReference>
<evidence type="ECO:0000313" key="8">
    <source>
        <dbReference type="EMBL" id="MFD0978456.1"/>
    </source>
</evidence>
<dbReference type="Proteomes" id="UP001597108">
    <property type="component" value="Unassembled WGS sequence"/>
</dbReference>
<evidence type="ECO:0000256" key="7">
    <source>
        <dbReference type="ARBA" id="ARBA00023136"/>
    </source>
</evidence>
<comment type="caution">
    <text evidence="8">The sequence shown here is derived from an EMBL/GenBank/DDBJ whole genome shotgun (WGS) entry which is preliminary data.</text>
</comment>
<dbReference type="PROSITE" id="PS00330">
    <property type="entry name" value="HEMOLYSIN_CALCIUM"/>
    <property type="match status" value="5"/>
</dbReference>
<reference evidence="9" key="1">
    <citation type="journal article" date="2019" name="Int. J. Syst. Evol. Microbiol.">
        <title>The Global Catalogue of Microorganisms (GCM) 10K type strain sequencing project: providing services to taxonomists for standard genome sequencing and annotation.</title>
        <authorList>
            <consortium name="The Broad Institute Genomics Platform"/>
            <consortium name="The Broad Institute Genome Sequencing Center for Infectious Disease"/>
            <person name="Wu L."/>
            <person name="Ma J."/>
        </authorList>
    </citation>
    <scope>NUCLEOTIDE SEQUENCE [LARGE SCALE GENOMIC DNA]</scope>
    <source>
        <strain evidence="9">CCUG 60524</strain>
    </source>
</reference>
<sequence length="729" mass="73655">MTSFPQTLIDGSGFTWDMWNDGRIGNGTNDAFDAGFDLFHMPYVGDVTSSMSGRQLTISGASNEAGAEITFERSLYVPSVGGWARFVDTATNIGAASQTVTFSVRTDLGSNYATQILATSSGDLTFDIGDRSILTDDGNAQGDPMVGIAFGDGARPADYTLISNDDVIFEYTVTLAPGESASILYFGVQSYDLAQAEAMLAVLRGPLPGTMLEGIPDETLARILNYGTGVTRPDSHYGNEFDDLLGGSSLDETFYALEGDDMILAEGGADIVWAGDGDDTVLAGAGNDRVDGGAGDDFLLGGDGNDTLIGGAGADHLVGGAGNDALEGGDGDDWLLGEAGADVVTGGAGKDRLSGGVGDDTLLGDAGDDIFIGGDGADAIDGGAGIDLASYAGSNDAVVIDLAAGLASGGHAAGDQLAGIEGVEGTPFADDLAGDDAANQFRPGLGEDRVDGAGGFDILDYSDASGPVTLTIGAGTSTQETGGSSRDVITSIEGAIGSQFDDVLIGTADYEEFRGGAGNDRIETNGGDDQALGGSGNDTLIGGNGAETLIGGTGGDHIEGGTGNDWIEGGDGWDTVLAGDGSDVVTGGAGKDTIEGCTGHDQLDGGSSNDLLIGGWGRDTLLGGNGADILQGDGSNDLLDGGKGNDQLTGGSYNDTFVFSKGYGKDVIHDFTPGEDLLDLGNAGFANFSAVEDVAVELADRLRIFVTSTDKLDLMGCTLDDLQASDVLL</sequence>
<dbReference type="InterPro" id="IPR050557">
    <property type="entry name" value="RTX_toxin/Mannuronan_C5-epim"/>
</dbReference>
<keyword evidence="5" id="KW-0677">Repeat</keyword>
<dbReference type="PRINTS" id="PR01488">
    <property type="entry name" value="RTXTOXINA"/>
</dbReference>
<dbReference type="PRINTS" id="PR00313">
    <property type="entry name" value="CABNDNGRPT"/>
</dbReference>
<proteinExistence type="predicted"/>
<keyword evidence="7" id="KW-0472">Membrane</keyword>
<dbReference type="EMBL" id="JBHTJT010000006">
    <property type="protein sequence ID" value="MFD0978456.1"/>
    <property type="molecule type" value="Genomic_DNA"/>
</dbReference>